<dbReference type="OrthoDB" id="9991913at2759"/>
<evidence type="ECO:0000313" key="11">
    <source>
        <dbReference type="Proteomes" id="UP000176998"/>
    </source>
</evidence>
<feature type="transmembrane region" description="Helical" evidence="7">
    <location>
        <begin position="625"/>
        <end position="645"/>
    </location>
</feature>
<keyword evidence="2" id="KW-0813">Transport</keyword>
<feature type="transmembrane region" description="Helical" evidence="7">
    <location>
        <begin position="748"/>
        <end position="766"/>
    </location>
</feature>
<evidence type="ECO:0000256" key="4">
    <source>
        <dbReference type="ARBA" id="ARBA00022989"/>
    </source>
</evidence>
<feature type="transmembrane region" description="Helical" evidence="7">
    <location>
        <begin position="487"/>
        <end position="507"/>
    </location>
</feature>
<dbReference type="FunFam" id="1.20.1250.20:FF:000013">
    <property type="entry name" value="MFS general substrate transporter"/>
    <property type="match status" value="1"/>
</dbReference>
<organism evidence="10 11">
    <name type="scientific">Colletotrichum orchidophilum</name>
    <dbReference type="NCBI Taxonomy" id="1209926"/>
    <lineage>
        <taxon>Eukaryota</taxon>
        <taxon>Fungi</taxon>
        <taxon>Dikarya</taxon>
        <taxon>Ascomycota</taxon>
        <taxon>Pezizomycotina</taxon>
        <taxon>Sordariomycetes</taxon>
        <taxon>Hypocreomycetidae</taxon>
        <taxon>Glomerellales</taxon>
        <taxon>Glomerellaceae</taxon>
        <taxon>Colletotrichum</taxon>
    </lineage>
</organism>
<evidence type="ECO:0000256" key="1">
    <source>
        <dbReference type="ARBA" id="ARBA00004141"/>
    </source>
</evidence>
<evidence type="ECO:0000256" key="7">
    <source>
        <dbReference type="SAM" id="Phobius"/>
    </source>
</evidence>
<dbReference type="InterPro" id="IPR011701">
    <property type="entry name" value="MFS"/>
</dbReference>
<dbReference type="GO" id="GO:0016020">
    <property type="term" value="C:membrane"/>
    <property type="evidence" value="ECO:0007669"/>
    <property type="project" value="UniProtKB-SubCell"/>
</dbReference>
<dbReference type="RefSeq" id="XP_022474278.1">
    <property type="nucleotide sequence ID" value="XM_022619199.1"/>
</dbReference>
<dbReference type="InterPro" id="IPR036259">
    <property type="entry name" value="MFS_trans_sf"/>
</dbReference>
<dbReference type="CDD" id="cd12168">
    <property type="entry name" value="Mand_dh_like"/>
    <property type="match status" value="1"/>
</dbReference>
<dbReference type="AlphaFoldDB" id="A0A1G4B761"/>
<feature type="transmembrane region" description="Helical" evidence="7">
    <location>
        <begin position="715"/>
        <end position="736"/>
    </location>
</feature>
<feature type="transmembrane region" description="Helical" evidence="7">
    <location>
        <begin position="778"/>
        <end position="799"/>
    </location>
</feature>
<evidence type="ECO:0000256" key="6">
    <source>
        <dbReference type="ARBA" id="ARBA00023136"/>
    </source>
</evidence>
<feature type="transmembrane region" description="Helical" evidence="7">
    <location>
        <begin position="689"/>
        <end position="709"/>
    </location>
</feature>
<dbReference type="InterPro" id="IPR029753">
    <property type="entry name" value="D-isomer_DH_CS"/>
</dbReference>
<dbReference type="Pfam" id="PF02826">
    <property type="entry name" value="2-Hacid_dh_C"/>
    <property type="match status" value="1"/>
</dbReference>
<proteinExistence type="predicted"/>
<keyword evidence="4 7" id="KW-1133">Transmembrane helix</keyword>
<dbReference type="SUPFAM" id="SSF103473">
    <property type="entry name" value="MFS general substrate transporter"/>
    <property type="match status" value="1"/>
</dbReference>
<dbReference type="Gene3D" id="1.20.1250.20">
    <property type="entry name" value="MFS general substrate transporter like domains"/>
    <property type="match status" value="2"/>
</dbReference>
<feature type="transmembrane region" description="Helical" evidence="7">
    <location>
        <begin position="553"/>
        <end position="573"/>
    </location>
</feature>
<dbReference type="SUPFAM" id="SSF51735">
    <property type="entry name" value="NAD(P)-binding Rossmann-fold domains"/>
    <property type="match status" value="1"/>
</dbReference>
<comment type="caution">
    <text evidence="10">The sequence shown here is derived from an EMBL/GenBank/DDBJ whole genome shotgun (WGS) entry which is preliminary data.</text>
</comment>
<name>A0A1G4B761_9PEZI</name>
<dbReference type="Proteomes" id="UP000176998">
    <property type="component" value="Unassembled WGS sequence"/>
</dbReference>
<dbReference type="InterPro" id="IPR006139">
    <property type="entry name" value="D-isomer_2_OHA_DH_cat_dom"/>
</dbReference>
<dbReference type="FunFam" id="1.20.1250.20:FF:000057">
    <property type="entry name" value="MFS general substrate transporter"/>
    <property type="match status" value="1"/>
</dbReference>
<dbReference type="Gene3D" id="3.40.50.720">
    <property type="entry name" value="NAD(P)-binding Rossmann-like Domain"/>
    <property type="match status" value="2"/>
</dbReference>
<sequence>MSSNKPIVLRLGEDIKYNHDYYKDVFTDRFIVVANEETDRASFIKALKEKKYGDFSAIFRPHFQSGGEMGQWDDELISLLPPSVRIFASAGAGFNWADVDALGRRKIWYANGAGASDEAVSDTGLFMILSVFRNFWRAQRAARTCDPEQFLAMHRLVGGISWSPRDHVLGIVGLGNISKKLAYKARTGLGMKIHYYDVVRSPPEVEEELQATFHPTLHELLAVSDCVTLHTPLNAHTHNLINKEALASMKDGARLINTARGEIVDEEALIEALQSGKLSAAGLDVHYHEPQVSKTLADMDNVTLTCHNGGAAITTRVNFELNAMKNIVEVVGSDGRLVGKPLTTKQDAEHTEKRQALLPEELPLPQELEHMGIEELRVLERGLTRRLDLTLMPTVFILFLLNILDRNNIASAKITGLTETLNITNAEYNTCLLMFYVGYCITQVPSNLIIGKVRPSYYICLITSLWGVLSMSQGFTTNFSQLAAVRFILGLVEAPFLPAVFVLMSCWYNRKELPPRIAILYGGNMLATAFSGLIAAGITSGMEGKAGRPSWEWLFIIEGAMTVVIALLLLPLLTDYPLQSKHLFLSREHQLYAEWRIRKENAGIVDEDPESIFWGLKQALIDPKLYFFIVQQMALITAQSFNNFFPSIVGTLGYGQTTTLLLTSPPYFFAFIVSLCVSFHASHKDERGYHIAVPMIFALLGNLLAMFVPSLGGRYFSMFLMTAGSYAPYNLCVSWLSSSLPRPRAKRAAALAIVNFMAAGVAHFYTSYMFPDSQKPRYYAGGAVMSAACLICAAVALSIKYYLKKQNENFEEEERLGVTSHSQIAGSKAGRGGEGVVSFRYVH</sequence>
<reference evidence="10 11" key="1">
    <citation type="submission" date="2016-09" db="EMBL/GenBank/DDBJ databases">
        <authorList>
            <person name="Capua I."/>
            <person name="De Benedictis P."/>
            <person name="Joannis T."/>
            <person name="Lombin L.H."/>
            <person name="Cattoli G."/>
        </authorList>
    </citation>
    <scope>NUCLEOTIDE SEQUENCE [LARGE SCALE GENOMIC DNA]</scope>
    <source>
        <strain evidence="10 11">IMI 309357</strain>
    </source>
</reference>
<evidence type="ECO:0000313" key="10">
    <source>
        <dbReference type="EMBL" id="OHE97122.1"/>
    </source>
</evidence>
<dbReference type="GO" id="GO:0022857">
    <property type="term" value="F:transmembrane transporter activity"/>
    <property type="evidence" value="ECO:0007669"/>
    <property type="project" value="InterPro"/>
</dbReference>
<keyword evidence="11" id="KW-1185">Reference proteome</keyword>
<protein>
    <submittedName>
        <fullName evidence="10">2-ketogluconate reductase</fullName>
    </submittedName>
</protein>
<feature type="transmembrane region" description="Helical" evidence="7">
    <location>
        <begin position="457"/>
        <end position="475"/>
    </location>
</feature>
<evidence type="ECO:0000256" key="2">
    <source>
        <dbReference type="ARBA" id="ARBA00022448"/>
    </source>
</evidence>
<dbReference type="PANTHER" id="PTHR43791">
    <property type="entry name" value="PERMEASE-RELATED"/>
    <property type="match status" value="1"/>
</dbReference>
<gene>
    <name evidence="10" type="ORF">CORC01_07563</name>
</gene>
<keyword evidence="6 7" id="KW-0472">Membrane</keyword>
<evidence type="ECO:0000259" key="9">
    <source>
        <dbReference type="Pfam" id="PF02826"/>
    </source>
</evidence>
<dbReference type="EMBL" id="MJBS01000061">
    <property type="protein sequence ID" value="OHE97122.1"/>
    <property type="molecule type" value="Genomic_DNA"/>
</dbReference>
<feature type="transmembrane region" description="Helical" evidence="7">
    <location>
        <begin position="387"/>
        <end position="404"/>
    </location>
</feature>
<comment type="subcellular location">
    <subcellularLocation>
        <location evidence="1">Membrane</location>
        <topology evidence="1">Multi-pass membrane protein</topology>
    </subcellularLocation>
</comment>
<dbReference type="PROSITE" id="PS00671">
    <property type="entry name" value="D_2_HYDROXYACID_DH_3"/>
    <property type="match status" value="1"/>
</dbReference>
<keyword evidence="5" id="KW-0560">Oxidoreductase</keyword>
<dbReference type="GO" id="GO:0051287">
    <property type="term" value="F:NAD binding"/>
    <property type="evidence" value="ECO:0007669"/>
    <property type="project" value="InterPro"/>
</dbReference>
<feature type="domain" description="D-isomer specific 2-hydroxyacid dehydrogenase catalytic" evidence="8">
    <location>
        <begin position="71"/>
        <end position="330"/>
    </location>
</feature>
<dbReference type="InterPro" id="IPR006140">
    <property type="entry name" value="D-isomer_DH_NAD-bd"/>
</dbReference>
<dbReference type="InterPro" id="IPR036291">
    <property type="entry name" value="NAD(P)-bd_dom_sf"/>
</dbReference>
<keyword evidence="3 7" id="KW-0812">Transmembrane</keyword>
<evidence type="ECO:0000256" key="3">
    <source>
        <dbReference type="ARBA" id="ARBA00022692"/>
    </source>
</evidence>
<dbReference type="PANTHER" id="PTHR43791:SF20">
    <property type="entry name" value="TRANSPORTER, PUTATIVE (AFU_ORTHOLOGUE AFUA_3G14670)-RELATED"/>
    <property type="match status" value="1"/>
</dbReference>
<dbReference type="Pfam" id="PF00389">
    <property type="entry name" value="2-Hacid_dh"/>
    <property type="match status" value="1"/>
</dbReference>
<accession>A0A1G4B761</accession>
<dbReference type="GeneID" id="34560709"/>
<dbReference type="SUPFAM" id="SSF52283">
    <property type="entry name" value="Formate/glycerate dehydrogenase catalytic domain-like"/>
    <property type="match status" value="1"/>
</dbReference>
<feature type="domain" description="D-isomer specific 2-hydroxyacid dehydrogenase NAD-binding" evidence="9">
    <location>
        <begin position="127"/>
        <end position="309"/>
    </location>
</feature>
<evidence type="ECO:0000259" key="8">
    <source>
        <dbReference type="Pfam" id="PF00389"/>
    </source>
</evidence>
<evidence type="ECO:0000256" key="5">
    <source>
        <dbReference type="ARBA" id="ARBA00023002"/>
    </source>
</evidence>
<feature type="transmembrane region" description="Helical" evidence="7">
    <location>
        <begin position="519"/>
        <end position="541"/>
    </location>
</feature>
<dbReference type="Pfam" id="PF07690">
    <property type="entry name" value="MFS_1"/>
    <property type="match status" value="1"/>
</dbReference>
<dbReference type="GO" id="GO:0016616">
    <property type="term" value="F:oxidoreductase activity, acting on the CH-OH group of donors, NAD or NADP as acceptor"/>
    <property type="evidence" value="ECO:0007669"/>
    <property type="project" value="InterPro"/>
</dbReference>
<feature type="transmembrane region" description="Helical" evidence="7">
    <location>
        <begin position="665"/>
        <end position="682"/>
    </location>
</feature>